<reference evidence="2" key="1">
    <citation type="submission" date="2023-08" db="EMBL/GenBank/DDBJ databases">
        <title>Black Yeasts Isolated from many extreme environments.</title>
        <authorList>
            <person name="Coleine C."/>
            <person name="Stajich J.E."/>
            <person name="Selbmann L."/>
        </authorList>
    </citation>
    <scope>NUCLEOTIDE SEQUENCE</scope>
    <source>
        <strain evidence="2">CCFEE 5810</strain>
    </source>
</reference>
<feature type="transmembrane region" description="Helical" evidence="1">
    <location>
        <begin position="75"/>
        <end position="96"/>
    </location>
</feature>
<sequence>MGTFLGIHVSRSMRVGILVLETTGCFLQSATFVVAVAVIWPLQMRFVVIAALIAAMVVLIASNNTSDFTRSSNNFLIASQVSIMFLMINCTAAPLLQMGRKLGGGSAGPIIGYTGAETYGSGGSGLQSRKHASVSDGYDMDTMIKGKLAPREVLWTVVGGAYGGEKRLPKQHIRGAESRDVDGVSMESDNSQMIIIRKTVEQEVESA</sequence>
<comment type="caution">
    <text evidence="2">The sequence shown here is derived from an EMBL/GenBank/DDBJ whole genome shotgun (WGS) entry which is preliminary data.</text>
</comment>
<dbReference type="EMBL" id="JAVRQU010000001">
    <property type="protein sequence ID" value="KAK5708143.1"/>
    <property type="molecule type" value="Genomic_DNA"/>
</dbReference>
<accession>A0AAN7WD55</accession>
<dbReference type="AlphaFoldDB" id="A0AAN7WD55"/>
<gene>
    <name evidence="2" type="ORF">LTR97_000683</name>
</gene>
<feature type="transmembrane region" description="Helical" evidence="1">
    <location>
        <begin position="46"/>
        <end position="63"/>
    </location>
</feature>
<protein>
    <submittedName>
        <fullName evidence="2">Uncharacterized protein</fullName>
    </submittedName>
</protein>
<feature type="transmembrane region" description="Helical" evidence="1">
    <location>
        <begin position="15"/>
        <end position="39"/>
    </location>
</feature>
<dbReference type="Proteomes" id="UP001310594">
    <property type="component" value="Unassembled WGS sequence"/>
</dbReference>
<evidence type="ECO:0000313" key="3">
    <source>
        <dbReference type="Proteomes" id="UP001310594"/>
    </source>
</evidence>
<keyword evidence="1" id="KW-0812">Transmembrane</keyword>
<keyword evidence="1" id="KW-0472">Membrane</keyword>
<organism evidence="2 3">
    <name type="scientific">Elasticomyces elasticus</name>
    <dbReference type="NCBI Taxonomy" id="574655"/>
    <lineage>
        <taxon>Eukaryota</taxon>
        <taxon>Fungi</taxon>
        <taxon>Dikarya</taxon>
        <taxon>Ascomycota</taxon>
        <taxon>Pezizomycotina</taxon>
        <taxon>Dothideomycetes</taxon>
        <taxon>Dothideomycetidae</taxon>
        <taxon>Mycosphaerellales</taxon>
        <taxon>Teratosphaeriaceae</taxon>
        <taxon>Elasticomyces</taxon>
    </lineage>
</organism>
<keyword evidence="1" id="KW-1133">Transmembrane helix</keyword>
<proteinExistence type="predicted"/>
<evidence type="ECO:0000256" key="1">
    <source>
        <dbReference type="SAM" id="Phobius"/>
    </source>
</evidence>
<name>A0AAN7WD55_9PEZI</name>
<evidence type="ECO:0000313" key="2">
    <source>
        <dbReference type="EMBL" id="KAK5708143.1"/>
    </source>
</evidence>